<proteinExistence type="predicted"/>
<gene>
    <name evidence="2" type="ORF">LR48_Vigan09g098900</name>
</gene>
<name>A0A0L9VB93_PHAAN</name>
<feature type="compositionally biased region" description="Low complexity" evidence="1">
    <location>
        <begin position="71"/>
        <end position="89"/>
    </location>
</feature>
<reference evidence="3" key="1">
    <citation type="journal article" date="2015" name="Proc. Natl. Acad. Sci. U.S.A.">
        <title>Genome sequencing of adzuki bean (Vigna angularis) provides insight into high starch and low fat accumulation and domestication.</title>
        <authorList>
            <person name="Yang K."/>
            <person name="Tian Z."/>
            <person name="Chen C."/>
            <person name="Luo L."/>
            <person name="Zhao B."/>
            <person name="Wang Z."/>
            <person name="Yu L."/>
            <person name="Li Y."/>
            <person name="Sun Y."/>
            <person name="Li W."/>
            <person name="Chen Y."/>
            <person name="Li Y."/>
            <person name="Zhang Y."/>
            <person name="Ai D."/>
            <person name="Zhao J."/>
            <person name="Shang C."/>
            <person name="Ma Y."/>
            <person name="Wu B."/>
            <person name="Wang M."/>
            <person name="Gao L."/>
            <person name="Sun D."/>
            <person name="Zhang P."/>
            <person name="Guo F."/>
            <person name="Wang W."/>
            <person name="Li Y."/>
            <person name="Wang J."/>
            <person name="Varshney R.K."/>
            <person name="Wang J."/>
            <person name="Ling H.Q."/>
            <person name="Wan P."/>
        </authorList>
    </citation>
    <scope>NUCLEOTIDE SEQUENCE</scope>
    <source>
        <strain evidence="3">cv. Jingnong 6</strain>
    </source>
</reference>
<dbReference type="AlphaFoldDB" id="A0A0L9VB93"/>
<dbReference type="Gramene" id="KOM52330">
    <property type="protein sequence ID" value="KOM52330"/>
    <property type="gene ID" value="LR48_Vigan09g098900"/>
</dbReference>
<sequence>MSRQDPSHPNKGKTQAKYIIRVPSTIPFASASTPPEVGSSRPPPPSTTPTPSVGPTPSVVGPTLVPPMEPTPYIHPSSSISTPSSIPSPDVHQSFGDLADPTDLGDPTPHDRLFIEPSGKGFLPSRVATQVITRSIKQQFLQPCASWGVIPTATKNCSRRDLRRDADDEMIRTQCWVEVVGGIRNDDCMRTLIPQQGQSAPS</sequence>
<feature type="compositionally biased region" description="Pro residues" evidence="1">
    <location>
        <begin position="41"/>
        <end position="54"/>
    </location>
</feature>
<dbReference type="EMBL" id="CM003379">
    <property type="protein sequence ID" value="KOM52330.1"/>
    <property type="molecule type" value="Genomic_DNA"/>
</dbReference>
<accession>A0A0L9VB93</accession>
<feature type="region of interest" description="Disordered" evidence="1">
    <location>
        <begin position="1"/>
        <end position="110"/>
    </location>
</feature>
<evidence type="ECO:0000313" key="3">
    <source>
        <dbReference type="Proteomes" id="UP000053144"/>
    </source>
</evidence>
<organism evidence="2 3">
    <name type="scientific">Phaseolus angularis</name>
    <name type="common">Azuki bean</name>
    <name type="synonym">Vigna angularis</name>
    <dbReference type="NCBI Taxonomy" id="3914"/>
    <lineage>
        <taxon>Eukaryota</taxon>
        <taxon>Viridiplantae</taxon>
        <taxon>Streptophyta</taxon>
        <taxon>Embryophyta</taxon>
        <taxon>Tracheophyta</taxon>
        <taxon>Spermatophyta</taxon>
        <taxon>Magnoliopsida</taxon>
        <taxon>eudicotyledons</taxon>
        <taxon>Gunneridae</taxon>
        <taxon>Pentapetalae</taxon>
        <taxon>rosids</taxon>
        <taxon>fabids</taxon>
        <taxon>Fabales</taxon>
        <taxon>Fabaceae</taxon>
        <taxon>Papilionoideae</taxon>
        <taxon>50 kb inversion clade</taxon>
        <taxon>NPAAA clade</taxon>
        <taxon>indigoferoid/millettioid clade</taxon>
        <taxon>Phaseoleae</taxon>
        <taxon>Vigna</taxon>
    </lineage>
</organism>
<dbReference type="Proteomes" id="UP000053144">
    <property type="component" value="Chromosome 9"/>
</dbReference>
<evidence type="ECO:0000256" key="1">
    <source>
        <dbReference type="SAM" id="MobiDB-lite"/>
    </source>
</evidence>
<protein>
    <submittedName>
        <fullName evidence="2">Uncharacterized protein</fullName>
    </submittedName>
</protein>
<evidence type="ECO:0000313" key="2">
    <source>
        <dbReference type="EMBL" id="KOM52330.1"/>
    </source>
</evidence>